<feature type="compositionally biased region" description="Basic and acidic residues" evidence="1">
    <location>
        <begin position="132"/>
        <end position="150"/>
    </location>
</feature>
<reference evidence="2 3" key="1">
    <citation type="submission" date="2024-03" db="EMBL/GenBank/DDBJ databases">
        <title>A high-quality draft genome sequence of Diaporthe vaccinii, a causative agent of upright dieback and viscid rot disease in cranberry plants.</title>
        <authorList>
            <person name="Sarrasin M."/>
            <person name="Lang B.F."/>
            <person name="Burger G."/>
        </authorList>
    </citation>
    <scope>NUCLEOTIDE SEQUENCE [LARGE SCALE GENOMIC DNA]</scope>
    <source>
        <strain evidence="2 3">IS7</strain>
    </source>
</reference>
<feature type="compositionally biased region" description="Polar residues" evidence="1">
    <location>
        <begin position="383"/>
        <end position="397"/>
    </location>
</feature>
<feature type="region of interest" description="Disordered" evidence="1">
    <location>
        <begin position="130"/>
        <end position="179"/>
    </location>
</feature>
<dbReference type="EMBL" id="JBAWTH010000033">
    <property type="protein sequence ID" value="KAL2285069.1"/>
    <property type="molecule type" value="Genomic_DNA"/>
</dbReference>
<accession>A0ABR4ERK5</accession>
<sequence length="579" mass="65056">MASLINPTSIPPITILRKELDYGDPQLSRCQAFYDSVRVFRKTFISSQGWDGSSIHDWKSREHQTALGEMVRSYLELHGNGRVFWPDDISQSRANKYKYSTDGARIRRIMRQLFWRLNIQQYRNVKYKRNKDKADEFEAQRRRSPSHDLGIDTDVVGDTPASRDGCGTPGTPRSSTVINLTDSPIGSHTGFMHPDLHETESHPTNEREISKDLYRVPDSPDPRILPPKDQPTFAVMSTGVGSDGRQVAPVANMEPVTKQPRGDKITSTRRMSSKRAGKQPAGPKTSRVSPRKRKLRNMTGRATEEEVSVALQSPERNPSPEATENIAPAETNGVITSDIFPPWTQRPPNRFRATVSEVTDEDVSVNGFIRQLNTESGFGATEPGNSTSHAGPSTEVTWTEAAPQPSIEVKPATRQSSPIPPISSSVPTESREVVDDRPAENKDAPQAPPVGQVRVEFMYRVVCRYPEHQSFSWKPEGSFRGKTLSRLEEELPIRLEWSQFQHLHFRVTAPNARAEHLVCRGREDQFDALKRHLVGFIRGCIADTPCDATVLVEIDIEPLADVNSVRKSTDRDVVMDFDW</sequence>
<gene>
    <name evidence="2" type="ORF">FJTKL_08589</name>
</gene>
<dbReference type="Proteomes" id="UP001600888">
    <property type="component" value="Unassembled WGS sequence"/>
</dbReference>
<feature type="compositionally biased region" description="Basic and acidic residues" evidence="1">
    <location>
        <begin position="429"/>
        <end position="443"/>
    </location>
</feature>
<evidence type="ECO:0000313" key="2">
    <source>
        <dbReference type="EMBL" id="KAL2285069.1"/>
    </source>
</evidence>
<name>A0ABR4ERK5_9PEZI</name>
<proteinExistence type="predicted"/>
<evidence type="ECO:0000313" key="3">
    <source>
        <dbReference type="Proteomes" id="UP001600888"/>
    </source>
</evidence>
<organism evidence="2 3">
    <name type="scientific">Diaporthe vaccinii</name>
    <dbReference type="NCBI Taxonomy" id="105482"/>
    <lineage>
        <taxon>Eukaryota</taxon>
        <taxon>Fungi</taxon>
        <taxon>Dikarya</taxon>
        <taxon>Ascomycota</taxon>
        <taxon>Pezizomycotina</taxon>
        <taxon>Sordariomycetes</taxon>
        <taxon>Sordariomycetidae</taxon>
        <taxon>Diaporthales</taxon>
        <taxon>Diaporthaceae</taxon>
        <taxon>Diaporthe</taxon>
        <taxon>Diaporthe eres species complex</taxon>
    </lineage>
</organism>
<evidence type="ECO:0000256" key="1">
    <source>
        <dbReference type="SAM" id="MobiDB-lite"/>
    </source>
</evidence>
<comment type="caution">
    <text evidence="2">The sequence shown here is derived from an EMBL/GenBank/DDBJ whole genome shotgun (WGS) entry which is preliminary data.</text>
</comment>
<protein>
    <submittedName>
        <fullName evidence="2">Uncharacterized protein</fullName>
    </submittedName>
</protein>
<keyword evidence="3" id="KW-1185">Reference proteome</keyword>
<feature type="region of interest" description="Disordered" evidence="1">
    <location>
        <begin position="375"/>
        <end position="448"/>
    </location>
</feature>
<feature type="compositionally biased region" description="Polar residues" evidence="1">
    <location>
        <begin position="310"/>
        <end position="322"/>
    </location>
</feature>
<feature type="region of interest" description="Disordered" evidence="1">
    <location>
        <begin position="256"/>
        <end position="348"/>
    </location>
</feature>